<evidence type="ECO:0000313" key="4">
    <source>
        <dbReference type="EMBL" id="MEU7070010.1"/>
    </source>
</evidence>
<evidence type="ECO:0000256" key="2">
    <source>
        <dbReference type="SAM" id="SignalP"/>
    </source>
</evidence>
<dbReference type="Pfam" id="PF13899">
    <property type="entry name" value="Thioredoxin_7"/>
    <property type="match status" value="1"/>
</dbReference>
<dbReference type="Gene3D" id="3.40.30.10">
    <property type="entry name" value="Glutaredoxin"/>
    <property type="match status" value="1"/>
</dbReference>
<dbReference type="InterPro" id="IPR013766">
    <property type="entry name" value="Thioredoxin_domain"/>
</dbReference>
<protein>
    <submittedName>
        <fullName evidence="4">Thioredoxin family protein</fullName>
    </submittedName>
</protein>
<organism evidence="4 5">
    <name type="scientific">Streptomyces narbonensis</name>
    <dbReference type="NCBI Taxonomy" id="67333"/>
    <lineage>
        <taxon>Bacteria</taxon>
        <taxon>Bacillati</taxon>
        <taxon>Actinomycetota</taxon>
        <taxon>Actinomycetes</taxon>
        <taxon>Kitasatosporales</taxon>
        <taxon>Streptomycetaceae</taxon>
        <taxon>Streptomyces</taxon>
    </lineage>
</organism>
<reference evidence="4 5" key="1">
    <citation type="submission" date="2024-06" db="EMBL/GenBank/DDBJ databases">
        <title>The Natural Products Discovery Center: Release of the First 8490 Sequenced Strains for Exploring Actinobacteria Biosynthetic Diversity.</title>
        <authorList>
            <person name="Kalkreuter E."/>
            <person name="Kautsar S.A."/>
            <person name="Yang D."/>
            <person name="Bader C.D."/>
            <person name="Teijaro C.N."/>
            <person name="Fluegel L."/>
            <person name="Davis C.M."/>
            <person name="Simpson J.R."/>
            <person name="Lauterbach L."/>
            <person name="Steele A.D."/>
            <person name="Gui C."/>
            <person name="Meng S."/>
            <person name="Li G."/>
            <person name="Viehrig K."/>
            <person name="Ye F."/>
            <person name="Su P."/>
            <person name="Kiefer A.F."/>
            <person name="Nichols A."/>
            <person name="Cepeda A.J."/>
            <person name="Yan W."/>
            <person name="Fan B."/>
            <person name="Jiang Y."/>
            <person name="Adhikari A."/>
            <person name="Zheng C.-J."/>
            <person name="Schuster L."/>
            <person name="Cowan T.M."/>
            <person name="Smanski M.J."/>
            <person name="Chevrette M.G."/>
            <person name="De Carvalho L.P.S."/>
            <person name="Shen B."/>
        </authorList>
    </citation>
    <scope>NUCLEOTIDE SEQUENCE [LARGE SCALE GENOMIC DNA]</scope>
    <source>
        <strain evidence="4 5">NPDC045974</strain>
    </source>
</reference>
<dbReference type="Proteomes" id="UP001551329">
    <property type="component" value="Unassembled WGS sequence"/>
</dbReference>
<feature type="domain" description="Thioredoxin" evidence="3">
    <location>
        <begin position="125"/>
        <end position="278"/>
    </location>
</feature>
<evidence type="ECO:0000313" key="5">
    <source>
        <dbReference type="Proteomes" id="UP001551329"/>
    </source>
</evidence>
<dbReference type="RefSeq" id="WP_358469937.1">
    <property type="nucleotide sequence ID" value="NZ_JBEZAE010000003.1"/>
</dbReference>
<dbReference type="InterPro" id="IPR036249">
    <property type="entry name" value="Thioredoxin-like_sf"/>
</dbReference>
<proteinExistence type="predicted"/>
<feature type="signal peptide" evidence="2">
    <location>
        <begin position="1"/>
        <end position="29"/>
    </location>
</feature>
<feature type="region of interest" description="Disordered" evidence="1">
    <location>
        <begin position="48"/>
        <end position="151"/>
    </location>
</feature>
<evidence type="ECO:0000256" key="1">
    <source>
        <dbReference type="SAM" id="MobiDB-lite"/>
    </source>
</evidence>
<dbReference type="EMBL" id="JBEZAE010000003">
    <property type="protein sequence ID" value="MEU7070010.1"/>
    <property type="molecule type" value="Genomic_DNA"/>
</dbReference>
<dbReference type="SUPFAM" id="SSF52833">
    <property type="entry name" value="Thioredoxin-like"/>
    <property type="match status" value="1"/>
</dbReference>
<feature type="chain" id="PRO_5047183272" evidence="2">
    <location>
        <begin position="30"/>
        <end position="278"/>
    </location>
</feature>
<gene>
    <name evidence="4" type="ORF">AB0A88_07650</name>
</gene>
<name>A0ABV3C6U3_9ACTN</name>
<dbReference type="PROSITE" id="PS51352">
    <property type="entry name" value="THIOREDOXIN_2"/>
    <property type="match status" value="1"/>
</dbReference>
<feature type="compositionally biased region" description="Low complexity" evidence="1">
    <location>
        <begin position="51"/>
        <end position="133"/>
    </location>
</feature>
<comment type="caution">
    <text evidence="4">The sequence shown here is derived from an EMBL/GenBank/DDBJ whole genome shotgun (WGS) entry which is preliminary data.</text>
</comment>
<evidence type="ECO:0000259" key="3">
    <source>
        <dbReference type="PROSITE" id="PS51352"/>
    </source>
</evidence>
<keyword evidence="5" id="KW-1185">Reference proteome</keyword>
<accession>A0ABV3C6U3</accession>
<keyword evidence="2" id="KW-0732">Signal</keyword>
<sequence>MAAHRRKQRTAGIQGLVRFSAVTLTVASAAVATAWGVGGSKNDAAQHVSVAAAPDAPTDQDTGAPAPMEAATASASPTAAATSVPPTTRPSPSASSPVAKRPAVTTKAAAPRPARTTAAPAPTKPAVKKSAPAPTEPAVEKSTPVSGSSGFTSGYPTGADARGAVEAAVAAAKSDGKKVLIDFGANWCGNCKAADRVFATSGVGALLDASYHVVKVDIGSQDSSAFDLLRDYCTGEGAYKMPVLVVLDGNGKVVTETHSTGNPELTETGLGAFLRKWA</sequence>